<name>A0A6C0BR72_9ZZZZ</name>
<dbReference type="AlphaFoldDB" id="A0A6C0BR72"/>
<proteinExistence type="predicted"/>
<protein>
    <submittedName>
        <fullName evidence="1">Uncharacterized protein</fullName>
    </submittedName>
</protein>
<organism evidence="1">
    <name type="scientific">viral metagenome</name>
    <dbReference type="NCBI Taxonomy" id="1070528"/>
    <lineage>
        <taxon>unclassified sequences</taxon>
        <taxon>metagenomes</taxon>
        <taxon>organismal metagenomes</taxon>
    </lineage>
</organism>
<evidence type="ECO:0000313" key="1">
    <source>
        <dbReference type="EMBL" id="QHS94696.1"/>
    </source>
</evidence>
<reference evidence="1" key="1">
    <citation type="journal article" date="2020" name="Nature">
        <title>Giant virus diversity and host interactions through global metagenomics.</title>
        <authorList>
            <person name="Schulz F."/>
            <person name="Roux S."/>
            <person name="Paez-Espino D."/>
            <person name="Jungbluth S."/>
            <person name="Walsh D.A."/>
            <person name="Denef V.J."/>
            <person name="McMahon K.D."/>
            <person name="Konstantinidis K.T."/>
            <person name="Eloe-Fadrosh E.A."/>
            <person name="Kyrpides N.C."/>
            <person name="Woyke T."/>
        </authorList>
    </citation>
    <scope>NUCLEOTIDE SEQUENCE</scope>
    <source>
        <strain evidence="1">GVMAG-M-3300018416-45</strain>
    </source>
</reference>
<accession>A0A6C0BR72</accession>
<dbReference type="EMBL" id="MN739229">
    <property type="protein sequence ID" value="QHS94696.1"/>
    <property type="molecule type" value="Genomic_DNA"/>
</dbReference>
<sequence length="64" mass="7851">MNCFFCGAKISELEFNRQRRRSSTSQCSRWLLFFKCNNCYKYFDYRHLQKHKELFSDTLIIIGK</sequence>